<dbReference type="NCBIfam" id="TIGR00350">
    <property type="entry name" value="lytR_cpsA_psr"/>
    <property type="match status" value="1"/>
</dbReference>
<protein>
    <submittedName>
        <fullName evidence="5">LCP family protein required for cell wall assembly</fullName>
    </submittedName>
</protein>
<keyword evidence="3" id="KW-1133">Transmembrane helix</keyword>
<organism evidence="5 6">
    <name type="scientific">Crossiella cryophila</name>
    <dbReference type="NCBI Taxonomy" id="43355"/>
    <lineage>
        <taxon>Bacteria</taxon>
        <taxon>Bacillati</taxon>
        <taxon>Actinomycetota</taxon>
        <taxon>Actinomycetes</taxon>
        <taxon>Pseudonocardiales</taxon>
        <taxon>Pseudonocardiaceae</taxon>
        <taxon>Crossiella</taxon>
    </lineage>
</organism>
<gene>
    <name evidence="5" type="ORF">HNR67_001915</name>
</gene>
<evidence type="ECO:0000259" key="4">
    <source>
        <dbReference type="Pfam" id="PF03816"/>
    </source>
</evidence>
<reference evidence="5 6" key="1">
    <citation type="submission" date="2020-08" db="EMBL/GenBank/DDBJ databases">
        <title>Sequencing the genomes of 1000 actinobacteria strains.</title>
        <authorList>
            <person name="Klenk H.-P."/>
        </authorList>
    </citation>
    <scope>NUCLEOTIDE SEQUENCE [LARGE SCALE GENOMIC DNA]</scope>
    <source>
        <strain evidence="5 6">DSM 44230</strain>
    </source>
</reference>
<evidence type="ECO:0000313" key="5">
    <source>
        <dbReference type="EMBL" id="MBB4675797.1"/>
    </source>
</evidence>
<feature type="region of interest" description="Disordered" evidence="2">
    <location>
        <begin position="1"/>
        <end position="90"/>
    </location>
</feature>
<comment type="similarity">
    <text evidence="1">Belongs to the LytR/CpsA/Psr (LCP) family.</text>
</comment>
<dbReference type="EMBL" id="JACHMH010000001">
    <property type="protein sequence ID" value="MBB4675797.1"/>
    <property type="molecule type" value="Genomic_DNA"/>
</dbReference>
<feature type="region of interest" description="Disordered" evidence="2">
    <location>
        <begin position="101"/>
        <end position="120"/>
    </location>
</feature>
<feature type="domain" description="Cell envelope-related transcriptional attenuator" evidence="4">
    <location>
        <begin position="220"/>
        <end position="390"/>
    </location>
</feature>
<feature type="compositionally biased region" description="Low complexity" evidence="2">
    <location>
        <begin position="76"/>
        <end position="90"/>
    </location>
</feature>
<sequence length="535" mass="55703">MEEQKPRPNQDDAQASAGDMDADTAAGRVAEQDERNDAVEVAGRATAAGVGAGAGQAAVAGAPAVESVTPADQRATEPAEGAAEPAAKPVADAATAAVAVGPQQKWAPLDDAESPPVPRRRSRWKTAGLVSVRTVAALLSVAVLTATGISWATVSRIEDNVTTTNLIDELGQAPNAPEAKDGATDILLVGSDSRTDAEGNPLPAKVLKQLRTEANDGGVNTDTIIVLRVPDDGRKATAFSIPRDTYTTVPGIGEEKINSAYTRGKNRKIDQLRAEGVTEHAKLDKEGHQAGRLALALTVQELTGLRIDRYAEVNLYGFYLLTEAVGGVEVCLRRSTSDPDSGASFRAGPQTISGGDALSFVRQRNGLPRSDLDRIVRQQTFMAAVVSKILSSGTLTNPGKLGALMDAAKKSIVMDSGWDPLQFAQQMQGLAGGNVEFRTIPVTGVGARNERGQSIITVNRDQVRSFVAGLTKPEPPPASPQPPPSSSAPPPSSPPARLGAAGSVRLDGAVGPPGARQQPVEVDEPITANGVRCVY</sequence>
<keyword evidence="3" id="KW-0472">Membrane</keyword>
<keyword evidence="6" id="KW-1185">Reference proteome</keyword>
<evidence type="ECO:0000256" key="3">
    <source>
        <dbReference type="SAM" id="Phobius"/>
    </source>
</evidence>
<dbReference type="AlphaFoldDB" id="A0A7W7C7C5"/>
<dbReference type="InterPro" id="IPR050922">
    <property type="entry name" value="LytR/CpsA/Psr_CW_biosynth"/>
</dbReference>
<accession>A0A7W7C7C5</accession>
<evidence type="ECO:0000256" key="1">
    <source>
        <dbReference type="ARBA" id="ARBA00006068"/>
    </source>
</evidence>
<dbReference type="InterPro" id="IPR004474">
    <property type="entry name" value="LytR_CpsA_psr"/>
</dbReference>
<dbReference type="Proteomes" id="UP000533598">
    <property type="component" value="Unassembled WGS sequence"/>
</dbReference>
<evidence type="ECO:0000256" key="2">
    <source>
        <dbReference type="SAM" id="MobiDB-lite"/>
    </source>
</evidence>
<feature type="compositionally biased region" description="Pro residues" evidence="2">
    <location>
        <begin position="473"/>
        <end position="494"/>
    </location>
</feature>
<feature type="region of interest" description="Disordered" evidence="2">
    <location>
        <begin position="469"/>
        <end position="528"/>
    </location>
</feature>
<evidence type="ECO:0000313" key="6">
    <source>
        <dbReference type="Proteomes" id="UP000533598"/>
    </source>
</evidence>
<feature type="transmembrane region" description="Helical" evidence="3">
    <location>
        <begin position="129"/>
        <end position="152"/>
    </location>
</feature>
<proteinExistence type="inferred from homology"/>
<feature type="compositionally biased region" description="Low complexity" evidence="2">
    <location>
        <begin position="39"/>
        <end position="65"/>
    </location>
</feature>
<dbReference type="Pfam" id="PF03816">
    <property type="entry name" value="LytR_cpsA_psr"/>
    <property type="match status" value="1"/>
</dbReference>
<comment type="caution">
    <text evidence="5">The sequence shown here is derived from an EMBL/GenBank/DDBJ whole genome shotgun (WGS) entry which is preliminary data.</text>
</comment>
<dbReference type="RefSeq" id="WP_312986883.1">
    <property type="nucleotide sequence ID" value="NZ_BAAAUI010000022.1"/>
</dbReference>
<feature type="compositionally biased region" description="Basic and acidic residues" evidence="2">
    <location>
        <begin position="1"/>
        <end position="10"/>
    </location>
</feature>
<keyword evidence="3" id="KW-0812">Transmembrane</keyword>
<dbReference type="Gene3D" id="3.40.630.190">
    <property type="entry name" value="LCP protein"/>
    <property type="match status" value="1"/>
</dbReference>
<dbReference type="PANTHER" id="PTHR33392">
    <property type="entry name" value="POLYISOPRENYL-TEICHOIC ACID--PEPTIDOGLYCAN TEICHOIC ACID TRANSFERASE TAGU"/>
    <property type="match status" value="1"/>
</dbReference>
<dbReference type="PANTHER" id="PTHR33392:SF6">
    <property type="entry name" value="POLYISOPRENYL-TEICHOIC ACID--PEPTIDOGLYCAN TEICHOIC ACID TRANSFERASE TAGU"/>
    <property type="match status" value="1"/>
</dbReference>
<name>A0A7W7C7C5_9PSEU</name>